<evidence type="ECO:0000256" key="3">
    <source>
        <dbReference type="ARBA" id="ARBA00022840"/>
    </source>
</evidence>
<evidence type="ECO:0000256" key="4">
    <source>
        <dbReference type="PROSITE-ProRule" id="PRU00339"/>
    </source>
</evidence>
<evidence type="ECO:0000313" key="7">
    <source>
        <dbReference type="EMBL" id="MBO8190349.1"/>
    </source>
</evidence>
<dbReference type="SUPFAM" id="SSF48452">
    <property type="entry name" value="TPR-like"/>
    <property type="match status" value="1"/>
</dbReference>
<name>A0ABS3X4Q2_9ACTN</name>
<dbReference type="InterPro" id="IPR050773">
    <property type="entry name" value="CbxX/CfxQ_RuBisCO_ESX"/>
</dbReference>
<dbReference type="EMBL" id="JADKMA010000004">
    <property type="protein sequence ID" value="MBO8190349.1"/>
    <property type="molecule type" value="Genomic_DNA"/>
</dbReference>
<dbReference type="InterPro" id="IPR027417">
    <property type="entry name" value="P-loop_NTPase"/>
</dbReference>
<organism evidence="7 8">
    <name type="scientific">Streptomyces oryzae</name>
    <dbReference type="NCBI Taxonomy" id="1434886"/>
    <lineage>
        <taxon>Bacteria</taxon>
        <taxon>Bacillati</taxon>
        <taxon>Actinomycetota</taxon>
        <taxon>Actinomycetes</taxon>
        <taxon>Kitasatosporales</taxon>
        <taxon>Streptomycetaceae</taxon>
        <taxon>Streptomyces</taxon>
    </lineage>
</organism>
<proteinExistence type="inferred from homology"/>
<reference evidence="7 8" key="1">
    <citation type="submission" date="2020-11" db="EMBL/GenBank/DDBJ databases">
        <title>Streptomyces spirodelae sp. nov., isolated from duckweed.</title>
        <authorList>
            <person name="Saimee Y."/>
            <person name="Duangmal K."/>
        </authorList>
    </citation>
    <scope>NUCLEOTIDE SEQUENCE [LARGE SCALE GENOMIC DNA]</scope>
    <source>
        <strain evidence="7 8">S16-07</strain>
    </source>
</reference>
<keyword evidence="4" id="KW-0802">TPR repeat</keyword>
<gene>
    <name evidence="7" type="ORF">ITI46_01255</name>
</gene>
<comment type="caution">
    <text evidence="7">The sequence shown here is derived from an EMBL/GenBank/DDBJ whole genome shotgun (WGS) entry which is preliminary data.</text>
</comment>
<dbReference type="PROSITE" id="PS50005">
    <property type="entry name" value="TPR"/>
    <property type="match status" value="1"/>
</dbReference>
<dbReference type="InterPro" id="IPR003593">
    <property type="entry name" value="AAA+_ATPase"/>
</dbReference>
<dbReference type="InterPro" id="IPR000641">
    <property type="entry name" value="CbxX/CfxQ"/>
</dbReference>
<dbReference type="PRINTS" id="PR00819">
    <property type="entry name" value="CBXCFQXSUPER"/>
</dbReference>
<dbReference type="PANTHER" id="PTHR43392">
    <property type="entry name" value="AAA-TYPE ATPASE FAMILY PROTEIN / ANKYRIN REPEAT FAMILY PROTEIN"/>
    <property type="match status" value="1"/>
</dbReference>
<dbReference type="InterPro" id="IPR011990">
    <property type="entry name" value="TPR-like_helical_dom_sf"/>
</dbReference>
<dbReference type="Pfam" id="PF00004">
    <property type="entry name" value="AAA"/>
    <property type="match status" value="1"/>
</dbReference>
<dbReference type="Proteomes" id="UP001519064">
    <property type="component" value="Unassembled WGS sequence"/>
</dbReference>
<protein>
    <submittedName>
        <fullName evidence="7">AAA family ATPase</fullName>
    </submittedName>
</protein>
<sequence length="548" mass="60225">MGFLRQGRPDWAATRFEQAVQHDPSAADAWLGMHATGYRQAEAIDAMSRNHGSFGALRRKHGMPLKSRFDLGVYVTFRLETSRDLWLAVVARLLDEGYLDKAWQSLSTAYLDCEETRFAATRYAFLARNWPLVLDFSRNITDRFFRDESQLYVARALIEQHVFHEALNALAQLPQALGQEGQFAGEVAYFRGMAYEGLGQKEEALRHFQYAFRCFPTFADVATRAQAVPVQVKAAPSQQTTSPEAPAADSAPPAESQTREALLTEAMTLLDGMVGLESIKRQLRTLVAQLRMAAVRREQGLPSTSAPQHFVFAGPPGTGKTTVARVIGKVFAGLGLLEKGRVVEAQRVDLVGQHLGETAVKTSKVIDSALDGVLFIDEAYALSNSGYFKGDAFGAEALQVLLKRAEDDRDRLVVVLAGYPHEMAELLASNPGLASRFTTRVDFPSYSADELVQIARGVLESQGDVLDEDAASALEACCRRAVDDALVDPLGNGRFARELCRKATALRDLRLDELHGSSSTPTREEITTVRFADISQAYQELCDSTVAP</sequence>
<keyword evidence="8" id="KW-1185">Reference proteome</keyword>
<dbReference type="Gene3D" id="1.10.8.60">
    <property type="match status" value="1"/>
</dbReference>
<evidence type="ECO:0000256" key="2">
    <source>
        <dbReference type="ARBA" id="ARBA00022741"/>
    </source>
</evidence>
<feature type="repeat" description="TPR" evidence="4">
    <location>
        <begin position="185"/>
        <end position="218"/>
    </location>
</feature>
<dbReference type="Gene3D" id="1.25.40.10">
    <property type="entry name" value="Tetratricopeptide repeat domain"/>
    <property type="match status" value="1"/>
</dbReference>
<feature type="compositionally biased region" description="Low complexity" evidence="5">
    <location>
        <begin position="233"/>
        <end position="256"/>
    </location>
</feature>
<evidence type="ECO:0000313" key="8">
    <source>
        <dbReference type="Proteomes" id="UP001519064"/>
    </source>
</evidence>
<accession>A0ABS3X4Q2</accession>
<feature type="region of interest" description="Disordered" evidence="5">
    <location>
        <begin position="233"/>
        <end position="258"/>
    </location>
</feature>
<dbReference type="PANTHER" id="PTHR43392:SF2">
    <property type="entry name" value="AAA-TYPE ATPASE FAMILY PROTEIN _ ANKYRIN REPEAT FAMILY PROTEIN"/>
    <property type="match status" value="1"/>
</dbReference>
<dbReference type="Gene3D" id="3.40.50.300">
    <property type="entry name" value="P-loop containing nucleotide triphosphate hydrolases"/>
    <property type="match status" value="1"/>
</dbReference>
<evidence type="ECO:0000256" key="1">
    <source>
        <dbReference type="ARBA" id="ARBA00010378"/>
    </source>
</evidence>
<keyword evidence="3" id="KW-0067">ATP-binding</keyword>
<dbReference type="SUPFAM" id="SSF52540">
    <property type="entry name" value="P-loop containing nucleoside triphosphate hydrolases"/>
    <property type="match status" value="1"/>
</dbReference>
<keyword evidence="2" id="KW-0547">Nucleotide-binding</keyword>
<dbReference type="InterPro" id="IPR049078">
    <property type="entry name" value="T7SS_EccA1-like_N"/>
</dbReference>
<evidence type="ECO:0000256" key="5">
    <source>
        <dbReference type="SAM" id="MobiDB-lite"/>
    </source>
</evidence>
<dbReference type="InterPro" id="IPR019734">
    <property type="entry name" value="TPR_rpt"/>
</dbReference>
<dbReference type="SMART" id="SM00382">
    <property type="entry name" value="AAA"/>
    <property type="match status" value="1"/>
</dbReference>
<evidence type="ECO:0000259" key="6">
    <source>
        <dbReference type="SMART" id="SM00382"/>
    </source>
</evidence>
<dbReference type="InterPro" id="IPR003959">
    <property type="entry name" value="ATPase_AAA_core"/>
</dbReference>
<feature type="domain" description="AAA+ ATPase" evidence="6">
    <location>
        <begin position="306"/>
        <end position="447"/>
    </location>
</feature>
<dbReference type="Pfam" id="PF21545">
    <property type="entry name" value="T7SS_EccA1_N"/>
    <property type="match status" value="1"/>
</dbReference>
<comment type="similarity">
    <text evidence="1">Belongs to the CbxX/CfxQ family.</text>
</comment>